<feature type="non-terminal residue" evidence="9">
    <location>
        <position position="197"/>
    </location>
</feature>
<organism evidence="9 10">
    <name type="scientific">Nematostella vectensis</name>
    <name type="common">Starlet sea anemone</name>
    <dbReference type="NCBI Taxonomy" id="45351"/>
    <lineage>
        <taxon>Eukaryota</taxon>
        <taxon>Metazoa</taxon>
        <taxon>Cnidaria</taxon>
        <taxon>Anthozoa</taxon>
        <taxon>Hexacorallia</taxon>
        <taxon>Actiniaria</taxon>
        <taxon>Edwardsiidae</taxon>
        <taxon>Nematostella</taxon>
    </lineage>
</organism>
<dbReference type="PANTHER" id="PTHR15741:SF37">
    <property type="entry name" value="LD38259P"/>
    <property type="match status" value="1"/>
</dbReference>
<sequence>EHRRMSHISAEQKRRCNIKMGFDQLASMVPTLASQKSSKVSKATVLQKTVDYTTRLQQERQSMADEEARLKKEIQELNTSINTCQSQLPATGAPVSRQRVDQMLTLFSNHVKDRTQENFKFWIFSVLLRQLFESYNSSVSTTNPEEFCRTVLAWLDQHCTLPSLRPAVLAALRDISRTTSILTDPSLVPGEARQAAS</sequence>
<dbReference type="GO" id="GO:0005634">
    <property type="term" value="C:nucleus"/>
    <property type="evidence" value="ECO:0000318"/>
    <property type="project" value="GO_Central"/>
</dbReference>
<dbReference type="HOGENOM" id="CLU_119834_0_0_1"/>
<evidence type="ECO:0000313" key="9">
    <source>
        <dbReference type="EMBL" id="EDO39391.1"/>
    </source>
</evidence>
<dbReference type="FunFam" id="4.10.280.10:FF:000028">
    <property type="entry name" value="MLX interacting protein like"/>
    <property type="match status" value="1"/>
</dbReference>
<feature type="non-terminal residue" evidence="9">
    <location>
        <position position="1"/>
    </location>
</feature>
<evidence type="ECO:0000256" key="2">
    <source>
        <dbReference type="ARBA" id="ARBA00022553"/>
    </source>
</evidence>
<dbReference type="OMA" id="LNEEMEC"/>
<dbReference type="PANTHER" id="PTHR15741">
    <property type="entry name" value="BASIC HELIX-LOOP-HELIX ZIP TRANSCRIPTION FACTOR"/>
    <property type="match status" value="1"/>
</dbReference>
<dbReference type="PhylomeDB" id="A7SA35"/>
<dbReference type="InterPro" id="IPR011598">
    <property type="entry name" value="bHLH_dom"/>
</dbReference>
<reference evidence="9 10" key="1">
    <citation type="journal article" date="2007" name="Science">
        <title>Sea anemone genome reveals ancestral eumetazoan gene repertoire and genomic organization.</title>
        <authorList>
            <person name="Putnam N.H."/>
            <person name="Srivastava M."/>
            <person name="Hellsten U."/>
            <person name="Dirks B."/>
            <person name="Chapman J."/>
            <person name="Salamov A."/>
            <person name="Terry A."/>
            <person name="Shapiro H."/>
            <person name="Lindquist E."/>
            <person name="Kapitonov V.V."/>
            <person name="Jurka J."/>
            <person name="Genikhovich G."/>
            <person name="Grigoriev I.V."/>
            <person name="Lucas S.M."/>
            <person name="Steele R.E."/>
            <person name="Finnerty J.R."/>
            <person name="Technau U."/>
            <person name="Martindale M.Q."/>
            <person name="Rokhsar D.S."/>
        </authorList>
    </citation>
    <scope>NUCLEOTIDE SEQUENCE [LARGE SCALE GENOMIC DNA]</scope>
    <source>
        <strain evidence="10">CH2 X CH6</strain>
    </source>
</reference>
<gene>
    <name evidence="9" type="ORF">NEMVEDRAFT_v1g26800</name>
</gene>
<protein>
    <recommendedName>
        <fullName evidence="8">BHLH domain-containing protein</fullName>
    </recommendedName>
</protein>
<keyword evidence="7" id="KW-0175">Coiled coil</keyword>
<proteinExistence type="predicted"/>
<dbReference type="InParanoid" id="A7SA35"/>
<evidence type="ECO:0000256" key="6">
    <source>
        <dbReference type="ARBA" id="ARBA00023242"/>
    </source>
</evidence>
<accession>A7SA35</accession>
<name>A7SA35_NEMVE</name>
<dbReference type="Gene3D" id="4.10.280.10">
    <property type="entry name" value="Helix-loop-helix DNA-binding domain"/>
    <property type="match status" value="1"/>
</dbReference>
<feature type="coiled-coil region" evidence="7">
    <location>
        <begin position="53"/>
        <end position="87"/>
    </location>
</feature>
<keyword evidence="3" id="KW-0805">Transcription regulation</keyword>
<evidence type="ECO:0000256" key="5">
    <source>
        <dbReference type="ARBA" id="ARBA00023163"/>
    </source>
</evidence>
<evidence type="ECO:0000256" key="7">
    <source>
        <dbReference type="SAM" id="Coils"/>
    </source>
</evidence>
<evidence type="ECO:0000259" key="8">
    <source>
        <dbReference type="PROSITE" id="PS50888"/>
    </source>
</evidence>
<evidence type="ECO:0000313" key="10">
    <source>
        <dbReference type="Proteomes" id="UP000001593"/>
    </source>
</evidence>
<dbReference type="GO" id="GO:0000981">
    <property type="term" value="F:DNA-binding transcription factor activity, RNA polymerase II-specific"/>
    <property type="evidence" value="ECO:0000318"/>
    <property type="project" value="GO_Central"/>
</dbReference>
<dbReference type="eggNOG" id="KOG3582">
    <property type="taxonomic scope" value="Eukaryota"/>
</dbReference>
<dbReference type="InterPro" id="IPR052207">
    <property type="entry name" value="Max-like/E-box_TFs"/>
</dbReference>
<dbReference type="GO" id="GO:0046983">
    <property type="term" value="F:protein dimerization activity"/>
    <property type="evidence" value="ECO:0007669"/>
    <property type="project" value="InterPro"/>
</dbReference>
<feature type="domain" description="BHLH" evidence="8">
    <location>
        <begin position="2"/>
        <end position="56"/>
    </location>
</feature>
<keyword evidence="4" id="KW-0238">DNA-binding</keyword>
<dbReference type="AlphaFoldDB" id="A7SA35"/>
<dbReference type="Proteomes" id="UP000001593">
    <property type="component" value="Unassembled WGS sequence"/>
</dbReference>
<comment type="subcellular location">
    <subcellularLocation>
        <location evidence="1">Nucleus</location>
    </subcellularLocation>
</comment>
<keyword evidence="5" id="KW-0804">Transcription</keyword>
<dbReference type="GO" id="GO:0006357">
    <property type="term" value="P:regulation of transcription by RNA polymerase II"/>
    <property type="evidence" value="ECO:0000318"/>
    <property type="project" value="GO_Central"/>
</dbReference>
<dbReference type="CDD" id="cd11405">
    <property type="entry name" value="bHLHzip_MLXIP_like"/>
    <property type="match status" value="1"/>
</dbReference>
<dbReference type="SMART" id="SM00353">
    <property type="entry name" value="HLH"/>
    <property type="match status" value="1"/>
</dbReference>
<dbReference type="SUPFAM" id="SSF47459">
    <property type="entry name" value="HLH, helix-loop-helix DNA-binding domain"/>
    <property type="match status" value="1"/>
</dbReference>
<dbReference type="STRING" id="45351.A7SA35"/>
<evidence type="ECO:0000256" key="3">
    <source>
        <dbReference type="ARBA" id="ARBA00023015"/>
    </source>
</evidence>
<dbReference type="InterPro" id="IPR036638">
    <property type="entry name" value="HLH_DNA-bd_sf"/>
</dbReference>
<dbReference type="EMBL" id="DS469607">
    <property type="protein sequence ID" value="EDO39391.1"/>
    <property type="molecule type" value="Genomic_DNA"/>
</dbReference>
<keyword evidence="6" id="KW-0539">Nucleus</keyword>
<dbReference type="PROSITE" id="PS50888">
    <property type="entry name" value="BHLH"/>
    <property type="match status" value="1"/>
</dbReference>
<dbReference type="GO" id="GO:0000978">
    <property type="term" value="F:RNA polymerase II cis-regulatory region sequence-specific DNA binding"/>
    <property type="evidence" value="ECO:0000318"/>
    <property type="project" value="GO_Central"/>
</dbReference>
<evidence type="ECO:0000256" key="4">
    <source>
        <dbReference type="ARBA" id="ARBA00023125"/>
    </source>
</evidence>
<evidence type="ECO:0000256" key="1">
    <source>
        <dbReference type="ARBA" id="ARBA00004123"/>
    </source>
</evidence>
<keyword evidence="10" id="KW-1185">Reference proteome</keyword>
<dbReference type="Pfam" id="PF00010">
    <property type="entry name" value="HLH"/>
    <property type="match status" value="1"/>
</dbReference>
<keyword evidence="2" id="KW-0597">Phosphoprotein</keyword>